<keyword evidence="1" id="KW-0812">Transmembrane</keyword>
<evidence type="ECO:0000259" key="3">
    <source>
        <dbReference type="Pfam" id="PF14341"/>
    </source>
</evidence>
<name>A0A8J8AY47_9GAMM</name>
<sequence length="176" mass="18418">MSRPAPVPDTARGVALITVLILLLVMTLLGLTVLRTTLLQERMASNLVDRSVAFQATEAALREGEALAAGRPTVPESGCAQGVCAAPRPGDADRWLSPGFGGWRAAGAAADGAPAPQFIVEYMGDAPTWPGCDRMAPLPALCLAPRYRVTARSHDPGTVDAGARAEVLLQTNYVVE</sequence>
<evidence type="ECO:0000313" key="4">
    <source>
        <dbReference type="EMBL" id="MBR0562329.1"/>
    </source>
</evidence>
<comment type="caution">
    <text evidence="4">The sequence shown here is derived from an EMBL/GenBank/DDBJ whole genome shotgun (WGS) entry which is preliminary data.</text>
</comment>
<evidence type="ECO:0000313" key="6">
    <source>
        <dbReference type="Proteomes" id="UP000675747"/>
    </source>
</evidence>
<evidence type="ECO:0000259" key="2">
    <source>
        <dbReference type="Pfam" id="PF13681"/>
    </source>
</evidence>
<dbReference type="Pfam" id="PF14341">
    <property type="entry name" value="PilX_N"/>
    <property type="match status" value="1"/>
</dbReference>
<dbReference type="AlphaFoldDB" id="A0A8J8AY47"/>
<dbReference type="EMBL" id="JAGQFT020000008">
    <property type="protein sequence ID" value="MBS7458012.1"/>
    <property type="molecule type" value="Genomic_DNA"/>
</dbReference>
<dbReference type="Proteomes" id="UP000675747">
    <property type="component" value="Unassembled WGS sequence"/>
</dbReference>
<accession>A0A8J8AY47</accession>
<gene>
    <name evidence="5" type="ORF">KB893_012810</name>
    <name evidence="4" type="ORF">KB893_07355</name>
</gene>
<reference evidence="5 6" key="1">
    <citation type="journal article" date="2021" name="Microbiol. Resour. Announc.">
        <title>Draft Genome Sequence of Coralloluteibacterium stylophorae LMG 29479T.</title>
        <authorList>
            <person name="Karlyshev A.V."/>
            <person name="Kudryashova E.B."/>
            <person name="Ariskina E.V."/>
            <person name="Conroy A.P."/>
            <person name="Abidueva E.Y."/>
        </authorList>
    </citation>
    <scope>NUCLEOTIDE SEQUENCE [LARGE SCALE GENOMIC DNA]</scope>
    <source>
        <strain evidence="5 6">LMG 29479</strain>
    </source>
</reference>
<feature type="transmembrane region" description="Helical" evidence="1">
    <location>
        <begin position="12"/>
        <end position="34"/>
    </location>
</feature>
<reference evidence="4" key="2">
    <citation type="submission" date="2021-04" db="EMBL/GenBank/DDBJ databases">
        <authorList>
            <person name="Karlyshev A.V."/>
        </authorList>
    </citation>
    <scope>NUCLEOTIDE SEQUENCE</scope>
    <source>
        <strain evidence="4">LMG 29479</strain>
    </source>
</reference>
<dbReference type="RefSeq" id="WP_211926273.1">
    <property type="nucleotide sequence ID" value="NZ_JAGQFT020000008.1"/>
</dbReference>
<dbReference type="InterPro" id="IPR025205">
    <property type="entry name" value="PilX/PilW_C"/>
</dbReference>
<proteinExistence type="predicted"/>
<keyword evidence="1" id="KW-0472">Membrane</keyword>
<evidence type="ECO:0000256" key="1">
    <source>
        <dbReference type="SAM" id="Phobius"/>
    </source>
</evidence>
<dbReference type="EMBL" id="JAGQFT010000045">
    <property type="protein sequence ID" value="MBR0562329.1"/>
    <property type="molecule type" value="Genomic_DNA"/>
</dbReference>
<evidence type="ECO:0000313" key="5">
    <source>
        <dbReference type="EMBL" id="MBS7458012.1"/>
    </source>
</evidence>
<protein>
    <submittedName>
        <fullName evidence="4">Pilus assembly protein</fullName>
    </submittedName>
</protein>
<organism evidence="4">
    <name type="scientific">Coralloluteibacterium stylophorae</name>
    <dbReference type="NCBI Taxonomy" id="1776034"/>
    <lineage>
        <taxon>Bacteria</taxon>
        <taxon>Pseudomonadati</taxon>
        <taxon>Pseudomonadota</taxon>
        <taxon>Gammaproteobacteria</taxon>
        <taxon>Lysobacterales</taxon>
        <taxon>Lysobacteraceae</taxon>
        <taxon>Coralloluteibacterium</taxon>
    </lineage>
</organism>
<keyword evidence="1" id="KW-1133">Transmembrane helix</keyword>
<feature type="domain" description="Type 4 fimbrial biogenesis protein PilX N-terminal" evidence="3">
    <location>
        <begin position="12"/>
        <end position="62"/>
    </location>
</feature>
<dbReference type="Pfam" id="PF13681">
    <property type="entry name" value="PilX"/>
    <property type="match status" value="1"/>
</dbReference>
<dbReference type="InterPro" id="IPR025746">
    <property type="entry name" value="PilX_N_dom"/>
</dbReference>
<keyword evidence="6" id="KW-1185">Reference proteome</keyword>
<feature type="domain" description="PilX/PilW C-terminal" evidence="2">
    <location>
        <begin position="81"/>
        <end position="174"/>
    </location>
</feature>